<dbReference type="GO" id="GO:0005829">
    <property type="term" value="C:cytosol"/>
    <property type="evidence" value="ECO:0007669"/>
    <property type="project" value="GOC"/>
</dbReference>
<dbReference type="EMBL" id="JAULSV010000001">
    <property type="protein sequence ID" value="KAK0656501.1"/>
    <property type="molecule type" value="Genomic_DNA"/>
</dbReference>
<dbReference type="Proteomes" id="UP001174936">
    <property type="component" value="Unassembled WGS sequence"/>
</dbReference>
<dbReference type="InterPro" id="IPR006076">
    <property type="entry name" value="FAD-dep_OxRdtase"/>
</dbReference>
<dbReference type="Gene3D" id="3.30.9.10">
    <property type="entry name" value="D-Amino Acid Oxidase, subunit A, domain 2"/>
    <property type="match status" value="1"/>
</dbReference>
<dbReference type="PANTHER" id="PTHR13847:SF185">
    <property type="entry name" value="FAD DEPENDENT OXIDOREDUCTASE SUPERFAMILY (AFU_ORTHOLOGUE AFUA_3G02360)"/>
    <property type="match status" value="1"/>
</dbReference>
<dbReference type="PANTHER" id="PTHR13847">
    <property type="entry name" value="SARCOSINE DEHYDROGENASE-RELATED"/>
    <property type="match status" value="1"/>
</dbReference>
<dbReference type="SUPFAM" id="SSF51905">
    <property type="entry name" value="FAD/NAD(P)-binding domain"/>
    <property type="match status" value="1"/>
</dbReference>
<protein>
    <submittedName>
        <fullName evidence="3">FAD dependent oxidoreductase</fullName>
    </submittedName>
</protein>
<name>A0AA39YRC4_9PEZI</name>
<dbReference type="GO" id="GO:0005770">
    <property type="term" value="C:late endosome"/>
    <property type="evidence" value="ECO:0007669"/>
    <property type="project" value="TreeGrafter"/>
</dbReference>
<comment type="caution">
    <text evidence="3">The sequence shown here is derived from an EMBL/GenBank/DDBJ whole genome shotgun (WGS) entry which is preliminary data.</text>
</comment>
<dbReference type="InterPro" id="IPR036188">
    <property type="entry name" value="FAD/NAD-bd_sf"/>
</dbReference>
<dbReference type="Gene3D" id="3.50.50.60">
    <property type="entry name" value="FAD/NAD(P)-binding domain"/>
    <property type="match status" value="1"/>
</dbReference>
<accession>A0AA39YRC4</accession>
<dbReference type="Pfam" id="PF01266">
    <property type="entry name" value="DAO"/>
    <property type="match status" value="1"/>
</dbReference>
<evidence type="ECO:0000313" key="4">
    <source>
        <dbReference type="Proteomes" id="UP001174936"/>
    </source>
</evidence>
<evidence type="ECO:0000259" key="2">
    <source>
        <dbReference type="Pfam" id="PF01266"/>
    </source>
</evidence>
<organism evidence="3 4">
    <name type="scientific">Cercophora newfieldiana</name>
    <dbReference type="NCBI Taxonomy" id="92897"/>
    <lineage>
        <taxon>Eukaryota</taxon>
        <taxon>Fungi</taxon>
        <taxon>Dikarya</taxon>
        <taxon>Ascomycota</taxon>
        <taxon>Pezizomycotina</taxon>
        <taxon>Sordariomycetes</taxon>
        <taxon>Sordariomycetidae</taxon>
        <taxon>Sordariales</taxon>
        <taxon>Lasiosphaeriaceae</taxon>
        <taxon>Cercophora</taxon>
    </lineage>
</organism>
<feature type="region of interest" description="Disordered" evidence="1">
    <location>
        <begin position="89"/>
        <end position="108"/>
    </location>
</feature>
<evidence type="ECO:0000313" key="3">
    <source>
        <dbReference type="EMBL" id="KAK0656501.1"/>
    </source>
</evidence>
<sequence length="415" mass="44508">MSSTVVIGAGIIGLSTAYYLSDHQPPSTIHLVESSPELFSSASGYAGGFLAKDWFKSQLLSLGALSFELHKKLAAAHSGREKWHYSPTTSFNYAPSRQDGGQKRGDDWLRHGTSRAQAAPTEPEVTDGDDAKDLAAAPSWLRRIPGDHIELTSTEETTAQLDPLLLCRFLLEECRKRGVKLHHPATVTSVSADLRGELSSVRIVDAGSGAETDLPCTRVIIAAGAWSGRVFRELFRLSDLEIPVGSLAGHSVVVRSPRWKGEEGERCHAVYTTHGKGFSPEMYARVGGEIYLAGLNLGVMPLPRVTGKAPVVGEDMERVRETADMLLGDDLEIVREGLCFRPVTPWGVPIIERITDEHLGPGMGTRAGADGGVYVVTGHGPWGIALSLGTGLVVAEWAQGRPLSADVSGLGLKMT</sequence>
<dbReference type="GO" id="GO:0042147">
    <property type="term" value="P:retrograde transport, endosome to Golgi"/>
    <property type="evidence" value="ECO:0007669"/>
    <property type="project" value="TreeGrafter"/>
</dbReference>
<reference evidence="3" key="1">
    <citation type="submission" date="2023-06" db="EMBL/GenBank/DDBJ databases">
        <title>Genome-scale phylogeny and comparative genomics of the fungal order Sordariales.</title>
        <authorList>
            <consortium name="Lawrence Berkeley National Laboratory"/>
            <person name="Hensen N."/>
            <person name="Bonometti L."/>
            <person name="Westerberg I."/>
            <person name="Brannstrom I.O."/>
            <person name="Guillou S."/>
            <person name="Cros-Aarteil S."/>
            <person name="Calhoun S."/>
            <person name="Haridas S."/>
            <person name="Kuo A."/>
            <person name="Mondo S."/>
            <person name="Pangilinan J."/>
            <person name="Riley R."/>
            <person name="Labutti K."/>
            <person name="Andreopoulos B."/>
            <person name="Lipzen A."/>
            <person name="Chen C."/>
            <person name="Yanf M."/>
            <person name="Daum C."/>
            <person name="Ng V."/>
            <person name="Clum A."/>
            <person name="Steindorff A."/>
            <person name="Ohm R."/>
            <person name="Martin F."/>
            <person name="Silar P."/>
            <person name="Natvig D."/>
            <person name="Lalanne C."/>
            <person name="Gautier V."/>
            <person name="Ament-Velasquez S.L."/>
            <person name="Kruys A."/>
            <person name="Hutchinson M.I."/>
            <person name="Powell A.J."/>
            <person name="Barry K."/>
            <person name="Miller A.N."/>
            <person name="Grigoriev I.V."/>
            <person name="Debuchy R."/>
            <person name="Gladieux P."/>
            <person name="Thoren M.H."/>
            <person name="Johannesson H."/>
        </authorList>
    </citation>
    <scope>NUCLEOTIDE SEQUENCE</scope>
    <source>
        <strain evidence="3">SMH2532-1</strain>
    </source>
</reference>
<gene>
    <name evidence="3" type="ORF">B0T16DRAFT_317391</name>
</gene>
<proteinExistence type="predicted"/>
<keyword evidence="4" id="KW-1185">Reference proteome</keyword>
<feature type="domain" description="FAD dependent oxidoreductase" evidence="2">
    <location>
        <begin position="5"/>
        <end position="397"/>
    </location>
</feature>
<dbReference type="AlphaFoldDB" id="A0AA39YRC4"/>
<evidence type="ECO:0000256" key="1">
    <source>
        <dbReference type="SAM" id="MobiDB-lite"/>
    </source>
</evidence>